<feature type="transmembrane region" description="Helical" evidence="2">
    <location>
        <begin position="38"/>
        <end position="56"/>
    </location>
</feature>
<keyword evidence="2" id="KW-1133">Transmembrane helix</keyword>
<evidence type="ECO:0000256" key="1">
    <source>
        <dbReference type="SAM" id="MobiDB-lite"/>
    </source>
</evidence>
<keyword evidence="4" id="KW-1185">Reference proteome</keyword>
<reference evidence="3" key="1">
    <citation type="journal article" date="2021" name="Front. Microbiol.">
        <title>Comprehensive Comparative Genomics and Phenotyping of Methylobacterium Species.</title>
        <authorList>
            <person name="Alessa O."/>
            <person name="Ogura Y."/>
            <person name="Fujitani Y."/>
            <person name="Takami H."/>
            <person name="Hayashi T."/>
            <person name="Sahin N."/>
            <person name="Tani A."/>
        </authorList>
    </citation>
    <scope>NUCLEOTIDE SEQUENCE</scope>
    <source>
        <strain evidence="3">DSM 23632</strain>
    </source>
</reference>
<reference evidence="3" key="2">
    <citation type="submission" date="2021-08" db="EMBL/GenBank/DDBJ databases">
        <authorList>
            <person name="Tani A."/>
            <person name="Ola A."/>
            <person name="Ogura Y."/>
            <person name="Katsura K."/>
            <person name="Hayashi T."/>
        </authorList>
    </citation>
    <scope>NUCLEOTIDE SEQUENCE</scope>
    <source>
        <strain evidence="3">DSM 23632</strain>
    </source>
</reference>
<dbReference type="EMBL" id="BPRB01000238">
    <property type="protein sequence ID" value="GJE61686.1"/>
    <property type="molecule type" value="Genomic_DNA"/>
</dbReference>
<sequence length="183" mass="19593">MEFIQAAAIEVPTGIPTGAGPVLPPGVGEAATRLVSDGGILGALLVLALAAIVLLAREMHSRTNKSEAAREAAQKTHDDDREEWQRQIESHHEKRVAELRDLVAALNNSTASMAAFSQTQADRTATLHELASKLESVALIARNNSEMIDRNLKVYQDRIGELAAQVRELLRVSLRAGSGNGGV</sequence>
<feature type="region of interest" description="Disordered" evidence="1">
    <location>
        <begin position="63"/>
        <end position="88"/>
    </location>
</feature>
<name>A0ABQ4U4J0_9HYPH</name>
<protein>
    <submittedName>
        <fullName evidence="3">Uncharacterized protein</fullName>
    </submittedName>
</protein>
<evidence type="ECO:0000313" key="3">
    <source>
        <dbReference type="EMBL" id="GJE61686.1"/>
    </source>
</evidence>
<accession>A0ABQ4U4J0</accession>
<keyword evidence="2" id="KW-0812">Transmembrane</keyword>
<proteinExistence type="predicted"/>
<evidence type="ECO:0000256" key="2">
    <source>
        <dbReference type="SAM" id="Phobius"/>
    </source>
</evidence>
<evidence type="ECO:0000313" key="4">
    <source>
        <dbReference type="Proteomes" id="UP001055057"/>
    </source>
</evidence>
<gene>
    <name evidence="3" type="ORF">MPOCJGCO_3809</name>
</gene>
<keyword evidence="2" id="KW-0472">Membrane</keyword>
<dbReference type="Proteomes" id="UP001055057">
    <property type="component" value="Unassembled WGS sequence"/>
</dbReference>
<organism evidence="3 4">
    <name type="scientific">Methylobacterium trifolii</name>
    <dbReference type="NCBI Taxonomy" id="1003092"/>
    <lineage>
        <taxon>Bacteria</taxon>
        <taxon>Pseudomonadati</taxon>
        <taxon>Pseudomonadota</taxon>
        <taxon>Alphaproteobacteria</taxon>
        <taxon>Hyphomicrobiales</taxon>
        <taxon>Methylobacteriaceae</taxon>
        <taxon>Methylobacterium</taxon>
    </lineage>
</organism>
<dbReference type="RefSeq" id="WP_238184249.1">
    <property type="nucleotide sequence ID" value="NZ_BPRB01000238.1"/>
</dbReference>
<comment type="caution">
    <text evidence="3">The sequence shown here is derived from an EMBL/GenBank/DDBJ whole genome shotgun (WGS) entry which is preliminary data.</text>
</comment>